<evidence type="ECO:0000256" key="1">
    <source>
        <dbReference type="ARBA" id="ARBA00022679"/>
    </source>
</evidence>
<dbReference type="PANTHER" id="PTHR11042">
    <property type="entry name" value="EUKARYOTIC TRANSLATION INITIATION FACTOR 2-ALPHA KINASE EIF2-ALPHA KINASE -RELATED"/>
    <property type="match status" value="1"/>
</dbReference>
<dbReference type="Gene3D" id="1.10.510.10">
    <property type="entry name" value="Transferase(Phosphotransferase) domain 1"/>
    <property type="match status" value="1"/>
</dbReference>
<gene>
    <name evidence="9" type="ORF">FDP41_003701</name>
</gene>
<dbReference type="AlphaFoldDB" id="A0A6A5BSM0"/>
<accession>A0A6A5BSM0</accession>
<evidence type="ECO:0000313" key="10">
    <source>
        <dbReference type="Proteomes" id="UP000444721"/>
    </source>
</evidence>
<organism evidence="9 10">
    <name type="scientific">Naegleria fowleri</name>
    <name type="common">Brain eating amoeba</name>
    <dbReference type="NCBI Taxonomy" id="5763"/>
    <lineage>
        <taxon>Eukaryota</taxon>
        <taxon>Discoba</taxon>
        <taxon>Heterolobosea</taxon>
        <taxon>Tetramitia</taxon>
        <taxon>Eutetramitia</taxon>
        <taxon>Vahlkampfiidae</taxon>
        <taxon>Naegleria</taxon>
    </lineage>
</organism>
<evidence type="ECO:0000256" key="2">
    <source>
        <dbReference type="ARBA" id="ARBA00022741"/>
    </source>
</evidence>
<keyword evidence="10" id="KW-1185">Reference proteome</keyword>
<dbReference type="RefSeq" id="XP_044561761.1">
    <property type="nucleotide sequence ID" value="XM_044707035.1"/>
</dbReference>
<keyword evidence="7" id="KW-0723">Serine/threonine-protein kinase</keyword>
<evidence type="ECO:0000256" key="3">
    <source>
        <dbReference type="ARBA" id="ARBA00022777"/>
    </source>
</evidence>
<dbReference type="PROSITE" id="PS00108">
    <property type="entry name" value="PROTEIN_KINASE_ST"/>
    <property type="match status" value="1"/>
</dbReference>
<feature type="domain" description="Protein kinase" evidence="8">
    <location>
        <begin position="72"/>
        <end position="347"/>
    </location>
</feature>
<evidence type="ECO:0000259" key="8">
    <source>
        <dbReference type="PROSITE" id="PS50011"/>
    </source>
</evidence>
<dbReference type="PROSITE" id="PS50011">
    <property type="entry name" value="PROTEIN_KINASE_DOM"/>
    <property type="match status" value="1"/>
</dbReference>
<dbReference type="SMART" id="SM00220">
    <property type="entry name" value="S_TKc"/>
    <property type="match status" value="1"/>
</dbReference>
<dbReference type="InterPro" id="IPR011009">
    <property type="entry name" value="Kinase-like_dom_sf"/>
</dbReference>
<dbReference type="GO" id="GO:0005524">
    <property type="term" value="F:ATP binding"/>
    <property type="evidence" value="ECO:0007669"/>
    <property type="project" value="UniProtKB-UniRule"/>
</dbReference>
<dbReference type="EMBL" id="VFQX01000035">
    <property type="protein sequence ID" value="KAF0977048.1"/>
    <property type="molecule type" value="Genomic_DNA"/>
</dbReference>
<comment type="caution">
    <text evidence="9">The sequence shown here is derived from an EMBL/GenBank/DDBJ whole genome shotgun (WGS) entry which is preliminary data.</text>
</comment>
<dbReference type="GO" id="GO:0005737">
    <property type="term" value="C:cytoplasm"/>
    <property type="evidence" value="ECO:0007669"/>
    <property type="project" value="TreeGrafter"/>
</dbReference>
<keyword evidence="2 6" id="KW-0547">Nucleotide-binding</keyword>
<dbReference type="Gene3D" id="3.30.200.20">
    <property type="entry name" value="Phosphorylase Kinase, domain 1"/>
    <property type="match status" value="1"/>
</dbReference>
<evidence type="ECO:0000256" key="7">
    <source>
        <dbReference type="RuleBase" id="RU000304"/>
    </source>
</evidence>
<keyword evidence="4 6" id="KW-0067">ATP-binding</keyword>
<keyword evidence="3" id="KW-0418">Kinase</keyword>
<dbReference type="Pfam" id="PF00069">
    <property type="entry name" value="Pkinase"/>
    <property type="match status" value="1"/>
</dbReference>
<dbReference type="SUPFAM" id="SSF56112">
    <property type="entry name" value="Protein kinase-like (PK-like)"/>
    <property type="match status" value="1"/>
</dbReference>
<dbReference type="GO" id="GO:0005634">
    <property type="term" value="C:nucleus"/>
    <property type="evidence" value="ECO:0007669"/>
    <property type="project" value="TreeGrafter"/>
</dbReference>
<comment type="similarity">
    <text evidence="5">Belongs to the protein kinase superfamily. Ser/Thr protein kinase family. GCN2 subfamily.</text>
</comment>
<evidence type="ECO:0000256" key="4">
    <source>
        <dbReference type="ARBA" id="ARBA00022840"/>
    </source>
</evidence>
<dbReference type="GO" id="GO:0004674">
    <property type="term" value="F:protein serine/threonine kinase activity"/>
    <property type="evidence" value="ECO:0007669"/>
    <property type="project" value="UniProtKB-KW"/>
</dbReference>
<dbReference type="VEuPathDB" id="AmoebaDB:NfTy_065020"/>
<dbReference type="Proteomes" id="UP000444721">
    <property type="component" value="Unassembled WGS sequence"/>
</dbReference>
<dbReference type="PROSITE" id="PS00107">
    <property type="entry name" value="PROTEIN_KINASE_ATP"/>
    <property type="match status" value="1"/>
</dbReference>
<evidence type="ECO:0000256" key="6">
    <source>
        <dbReference type="PROSITE-ProRule" id="PRU10141"/>
    </source>
</evidence>
<dbReference type="InterPro" id="IPR050339">
    <property type="entry name" value="CC_SR_Kinase"/>
</dbReference>
<sequence length="492" mass="57388">MLQQYNHQLFQDIAQVKHHLIHDLKLLSIDRDDDDFNVNDESFRTTFHHERTLFSNNQFWNSTLSTRLNREFSQISRLGSGGFGTVVKARHELDSKFYAIKIIKLSLSSPLTSSFTSTFTSPLITSQQDQQETDPVMKEVEFLSTLHHEHIVRYYNVWKEHVPDERLYIQMEYCESTLRQLINMKLNRALAWTYLEQVLKALVFLSEQNITHSDLKPENILIKNDMIKLGDFGLSYNHKHETAKHDRGSSLYMNQEPRENNPKFDIFSLGMIFFEMLTAKSKRSNNDKRKDLKLLKDNPSTFLSSLCENSPYDLYPMEKSLILKMLEPNFTQRPSAKDLLDEIHRIPFQCPTCSNHSIMMGLAPWISHLNGQLHNKEQYISQNLQTMEPVARLNWFVSKKLGGYVSFSKGVMQEGPPHRSMFSQYLEIYIPGCEKSPIFVEGPKRLKKQESKNAACEKAFKMICNYPKVLENNDESLLVNEQLEEDEGQTRK</sequence>
<name>A0A6A5BSM0_NAEFO</name>
<dbReference type="InterPro" id="IPR017441">
    <property type="entry name" value="Protein_kinase_ATP_BS"/>
</dbReference>
<evidence type="ECO:0000256" key="5">
    <source>
        <dbReference type="ARBA" id="ARBA00037982"/>
    </source>
</evidence>
<evidence type="ECO:0000313" key="9">
    <source>
        <dbReference type="EMBL" id="KAF0977048.1"/>
    </source>
</evidence>
<dbReference type="VEuPathDB" id="AmoebaDB:NF0088460"/>
<reference evidence="9 10" key="1">
    <citation type="journal article" date="2019" name="Sci. Rep.">
        <title>Nanopore sequencing improves the draft genome of the human pathogenic amoeba Naegleria fowleri.</title>
        <authorList>
            <person name="Liechti N."/>
            <person name="Schurch N."/>
            <person name="Bruggmann R."/>
            <person name="Wittwer M."/>
        </authorList>
    </citation>
    <scope>NUCLEOTIDE SEQUENCE [LARGE SCALE GENOMIC DNA]</scope>
    <source>
        <strain evidence="9 10">ATCC 30894</strain>
    </source>
</reference>
<dbReference type="OMA" id="QMEYCES"/>
<feature type="binding site" evidence="6">
    <location>
        <position position="101"/>
    </location>
    <ligand>
        <name>ATP</name>
        <dbReference type="ChEBI" id="CHEBI:30616"/>
    </ligand>
</feature>
<dbReference type="VEuPathDB" id="AmoebaDB:FDP41_003701"/>
<proteinExistence type="inferred from homology"/>
<dbReference type="InterPro" id="IPR000719">
    <property type="entry name" value="Prot_kinase_dom"/>
</dbReference>
<protein>
    <recommendedName>
        <fullName evidence="8">Protein kinase domain-containing protein</fullName>
    </recommendedName>
</protein>
<keyword evidence="1" id="KW-0808">Transferase</keyword>
<dbReference type="OrthoDB" id="341578at2759"/>
<dbReference type="GeneID" id="68110919"/>
<dbReference type="InterPro" id="IPR008271">
    <property type="entry name" value="Ser/Thr_kinase_AS"/>
</dbReference>